<evidence type="ECO:0000256" key="2">
    <source>
        <dbReference type="ARBA" id="ARBA00023002"/>
    </source>
</evidence>
<dbReference type="CDD" id="cd05233">
    <property type="entry name" value="SDR_c"/>
    <property type="match status" value="1"/>
</dbReference>
<dbReference type="RefSeq" id="WP_120332540.1">
    <property type="nucleotide sequence ID" value="NZ_CP070350.1"/>
</dbReference>
<dbReference type="InterPro" id="IPR036291">
    <property type="entry name" value="NAD(P)-bd_dom_sf"/>
</dbReference>
<reference evidence="3 4" key="1">
    <citation type="submission" date="2016-07" db="EMBL/GenBank/DDBJ databases">
        <title>Genome analysis of Sphingobacterium siyangense T12B17.</title>
        <authorList>
            <person name="Xu D."/>
            <person name="Su Y."/>
            <person name="Zheng S."/>
        </authorList>
    </citation>
    <scope>NUCLEOTIDE SEQUENCE [LARGE SCALE GENOMIC DNA]</scope>
    <source>
        <strain evidence="3 4">T12B17</strain>
    </source>
</reference>
<evidence type="ECO:0000256" key="1">
    <source>
        <dbReference type="ARBA" id="ARBA00006484"/>
    </source>
</evidence>
<comment type="similarity">
    <text evidence="1">Belongs to the short-chain dehydrogenases/reductases (SDR) family.</text>
</comment>
<evidence type="ECO:0000313" key="3">
    <source>
        <dbReference type="EMBL" id="RKF42138.1"/>
    </source>
</evidence>
<dbReference type="PANTHER" id="PTHR24321">
    <property type="entry name" value="DEHYDROGENASES, SHORT CHAIN"/>
    <property type="match status" value="1"/>
</dbReference>
<dbReference type="PANTHER" id="PTHR24321:SF8">
    <property type="entry name" value="ESTRADIOL 17-BETA-DEHYDROGENASE 8-RELATED"/>
    <property type="match status" value="1"/>
</dbReference>
<accession>A0A420GAD2</accession>
<dbReference type="Pfam" id="PF13561">
    <property type="entry name" value="adh_short_C2"/>
    <property type="match status" value="1"/>
</dbReference>
<organism evidence="3 4">
    <name type="scientific">Sphingobacterium siyangense</name>
    <dbReference type="NCBI Taxonomy" id="459529"/>
    <lineage>
        <taxon>Bacteria</taxon>
        <taxon>Pseudomonadati</taxon>
        <taxon>Bacteroidota</taxon>
        <taxon>Sphingobacteriia</taxon>
        <taxon>Sphingobacteriales</taxon>
        <taxon>Sphingobacteriaceae</taxon>
        <taxon>Sphingobacterium</taxon>
    </lineage>
</organism>
<dbReference type="GO" id="GO:0016491">
    <property type="term" value="F:oxidoreductase activity"/>
    <property type="evidence" value="ECO:0007669"/>
    <property type="project" value="UniProtKB-KW"/>
</dbReference>
<dbReference type="InterPro" id="IPR002347">
    <property type="entry name" value="SDR_fam"/>
</dbReference>
<dbReference type="PRINTS" id="PR00080">
    <property type="entry name" value="SDRFAMILY"/>
</dbReference>
<keyword evidence="4" id="KW-1185">Reference proteome</keyword>
<comment type="caution">
    <text evidence="3">The sequence shown here is derived from an EMBL/GenBank/DDBJ whole genome shotgun (WGS) entry which is preliminary data.</text>
</comment>
<sequence>MENLENKVVLVTGGNSGIGFATAKEFSENGAQVIITGRRKQAIDQAAERIGATAYVADQAILQDIEKLAQEIKDRFGYIDVLFINAGITGEGGFIAEASEANFDAVMDINLKGSYFTLSRFIPLLRDGASVVILSSNVATLNMPASSIYQASKAAVNSFAKTAAMELANRKIRVNTVSPGPTRTDVLNKNYDKQTVENIWNKLAAESPLKKIGTAEDVAKMVVYLSGDHASYITGADFVLDGGMGINHS</sequence>
<dbReference type="AlphaFoldDB" id="A0A420GAD2"/>
<name>A0A420GAD2_9SPHI</name>
<dbReference type="FunFam" id="3.40.50.720:FF:000084">
    <property type="entry name" value="Short-chain dehydrogenase reductase"/>
    <property type="match status" value="1"/>
</dbReference>
<proteinExistence type="inferred from homology"/>
<keyword evidence="2" id="KW-0560">Oxidoreductase</keyword>
<protein>
    <submittedName>
        <fullName evidence="3">Short-chain dehydrogenase</fullName>
    </submittedName>
</protein>
<dbReference type="Gene3D" id="3.40.50.720">
    <property type="entry name" value="NAD(P)-binding Rossmann-like Domain"/>
    <property type="match status" value="1"/>
</dbReference>
<dbReference type="Proteomes" id="UP000286402">
    <property type="component" value="Unassembled WGS sequence"/>
</dbReference>
<gene>
    <name evidence="3" type="ORF">BCY89_01210</name>
</gene>
<dbReference type="PRINTS" id="PR00081">
    <property type="entry name" value="GDHRDH"/>
</dbReference>
<dbReference type="EMBL" id="MCAQ01000001">
    <property type="protein sequence ID" value="RKF42138.1"/>
    <property type="molecule type" value="Genomic_DNA"/>
</dbReference>
<dbReference type="SUPFAM" id="SSF51735">
    <property type="entry name" value="NAD(P)-binding Rossmann-fold domains"/>
    <property type="match status" value="1"/>
</dbReference>
<evidence type="ECO:0000313" key="4">
    <source>
        <dbReference type="Proteomes" id="UP000286402"/>
    </source>
</evidence>